<evidence type="ECO:0000256" key="5">
    <source>
        <dbReference type="SAM" id="MobiDB-lite"/>
    </source>
</evidence>
<dbReference type="GeneTree" id="ENSGT00940000166224"/>
<keyword evidence="3" id="KW-0677">Repeat</keyword>
<dbReference type="OMA" id="HEDNTHR"/>
<dbReference type="GO" id="GO:0005509">
    <property type="term" value="F:calcium ion binding"/>
    <property type="evidence" value="ECO:0007669"/>
    <property type="project" value="InterPro"/>
</dbReference>
<dbReference type="Ensembl" id="ENSGMOT00000077278.1">
    <property type="protein sequence ID" value="ENSGMOP00000064877.1"/>
    <property type="gene ID" value="ENSGMOG00000035488.1"/>
</dbReference>
<evidence type="ECO:0000256" key="2">
    <source>
        <dbReference type="ARBA" id="ARBA00022729"/>
    </source>
</evidence>
<feature type="chain" id="PRO_5034572990" evidence="6">
    <location>
        <begin position="31"/>
        <end position="264"/>
    </location>
</feature>
<dbReference type="GeneID" id="115559170"/>
<dbReference type="Proteomes" id="UP000694546">
    <property type="component" value="Chromosome 14"/>
</dbReference>
<keyword evidence="9" id="KW-1185">Reference proteome</keyword>
<gene>
    <name evidence="8" type="primary">cgref1</name>
</gene>
<dbReference type="SUPFAM" id="SSF47473">
    <property type="entry name" value="EF-hand"/>
    <property type="match status" value="1"/>
</dbReference>
<evidence type="ECO:0000313" key="9">
    <source>
        <dbReference type="Proteomes" id="UP000694546"/>
    </source>
</evidence>
<dbReference type="AlphaFoldDB" id="A0A8C5CS81"/>
<dbReference type="PROSITE" id="PS50222">
    <property type="entry name" value="EF_HAND_2"/>
    <property type="match status" value="1"/>
</dbReference>
<evidence type="ECO:0000256" key="1">
    <source>
        <dbReference type="ARBA" id="ARBA00022723"/>
    </source>
</evidence>
<feature type="region of interest" description="Disordered" evidence="5">
    <location>
        <begin position="169"/>
        <end position="264"/>
    </location>
</feature>
<dbReference type="OrthoDB" id="289247at2759"/>
<keyword evidence="4" id="KW-0106">Calcium</keyword>
<dbReference type="InterPro" id="IPR011992">
    <property type="entry name" value="EF-hand-dom_pair"/>
</dbReference>
<evidence type="ECO:0000259" key="7">
    <source>
        <dbReference type="PROSITE" id="PS50222"/>
    </source>
</evidence>
<protein>
    <submittedName>
        <fullName evidence="8">Cell growth regulator with EF-hand domain 1</fullName>
    </submittedName>
</protein>
<reference evidence="8" key="1">
    <citation type="submission" date="2025-08" db="UniProtKB">
        <authorList>
            <consortium name="Ensembl"/>
        </authorList>
    </citation>
    <scope>IDENTIFICATION</scope>
</reference>
<dbReference type="Gene3D" id="1.10.238.10">
    <property type="entry name" value="EF-hand"/>
    <property type="match status" value="1"/>
</dbReference>
<sequence length="264" mass="29330">MLKGVPAVPHLESLIPRLTCLCLLAHLCLGARVPGATREESGLVNPLGAGEEERRLLQSYIQAHLKEGEGSDVSTWEQAVFFLFHLYDFDRSGHIDGLEMMKLLSDYNSHAPREASSNEPIVTMVDFLLKTRDLNQDGLLAPSELLSSPLPYIQDSDDEALQQGEVAVEEKLVAPEDSLKTGGEELKKEAEEEEIQPGGEHEDNTHREKEVGHKEEVPLDQVLEDNEREQKELDELQIQKAPAPVEQGEGPQQGVLVHHGQPEM</sequence>
<feature type="compositionally biased region" description="Basic and acidic residues" evidence="5">
    <location>
        <begin position="199"/>
        <end position="217"/>
    </location>
</feature>
<dbReference type="PROSITE" id="PS00018">
    <property type="entry name" value="EF_HAND_1"/>
    <property type="match status" value="1"/>
</dbReference>
<dbReference type="InterPro" id="IPR002048">
    <property type="entry name" value="EF_hand_dom"/>
</dbReference>
<feature type="signal peptide" evidence="6">
    <location>
        <begin position="1"/>
        <end position="30"/>
    </location>
</feature>
<dbReference type="InterPro" id="IPR018247">
    <property type="entry name" value="EF_Hand_1_Ca_BS"/>
</dbReference>
<evidence type="ECO:0000256" key="4">
    <source>
        <dbReference type="ARBA" id="ARBA00022837"/>
    </source>
</evidence>
<dbReference type="KEGG" id="gmh:115559170"/>
<dbReference type="PANTHER" id="PTHR23104">
    <property type="entry name" value="MULTIPLE COAGULATION FACTOR DEFICIENCY PROTEIN 2 NEURAL STEM CELL DERIVED NEURONAL SURVIVAL PROTEIN"/>
    <property type="match status" value="1"/>
</dbReference>
<name>A0A8C5CS81_GADMO</name>
<dbReference type="InterPro" id="IPR052110">
    <property type="entry name" value="MCFD2-like"/>
</dbReference>
<evidence type="ECO:0000256" key="3">
    <source>
        <dbReference type="ARBA" id="ARBA00022737"/>
    </source>
</evidence>
<evidence type="ECO:0000256" key="6">
    <source>
        <dbReference type="SAM" id="SignalP"/>
    </source>
</evidence>
<accession>A0A8C5CS81</accession>
<proteinExistence type="predicted"/>
<dbReference type="RefSeq" id="XP_030233740.1">
    <property type="nucleotide sequence ID" value="XM_030377880.1"/>
</dbReference>
<dbReference type="PANTHER" id="PTHR23104:SF15">
    <property type="entry name" value="CELL GROWTH REGULATOR WITH EF HAND DOMAIN PROTEIN 1"/>
    <property type="match status" value="1"/>
</dbReference>
<keyword evidence="2 6" id="KW-0732">Signal</keyword>
<evidence type="ECO:0000313" key="8">
    <source>
        <dbReference type="Ensembl" id="ENSGMOP00000064877.1"/>
    </source>
</evidence>
<keyword evidence="1" id="KW-0479">Metal-binding</keyword>
<reference evidence="8" key="2">
    <citation type="submission" date="2025-09" db="UniProtKB">
        <authorList>
            <consortium name="Ensembl"/>
        </authorList>
    </citation>
    <scope>IDENTIFICATION</scope>
</reference>
<dbReference type="CTD" id="10669"/>
<feature type="compositionally biased region" description="Basic and acidic residues" evidence="5">
    <location>
        <begin position="169"/>
        <end position="190"/>
    </location>
</feature>
<feature type="domain" description="EF-hand" evidence="7">
    <location>
        <begin position="75"/>
        <end position="110"/>
    </location>
</feature>
<organism evidence="8 9">
    <name type="scientific">Gadus morhua</name>
    <name type="common">Atlantic cod</name>
    <dbReference type="NCBI Taxonomy" id="8049"/>
    <lineage>
        <taxon>Eukaryota</taxon>
        <taxon>Metazoa</taxon>
        <taxon>Chordata</taxon>
        <taxon>Craniata</taxon>
        <taxon>Vertebrata</taxon>
        <taxon>Euteleostomi</taxon>
        <taxon>Actinopterygii</taxon>
        <taxon>Neopterygii</taxon>
        <taxon>Teleostei</taxon>
        <taxon>Neoteleostei</taxon>
        <taxon>Acanthomorphata</taxon>
        <taxon>Zeiogadaria</taxon>
        <taxon>Gadariae</taxon>
        <taxon>Gadiformes</taxon>
        <taxon>Gadoidei</taxon>
        <taxon>Gadidae</taxon>
        <taxon>Gadus</taxon>
    </lineage>
</organism>